<organism evidence="1 2">
    <name type="scientific">Undibacterium danionis</name>
    <dbReference type="NCBI Taxonomy" id="1812100"/>
    <lineage>
        <taxon>Bacteria</taxon>
        <taxon>Pseudomonadati</taxon>
        <taxon>Pseudomonadota</taxon>
        <taxon>Betaproteobacteria</taxon>
        <taxon>Burkholderiales</taxon>
        <taxon>Oxalobacteraceae</taxon>
        <taxon>Undibacterium</taxon>
    </lineage>
</organism>
<dbReference type="Proteomes" id="UP001589844">
    <property type="component" value="Unassembled WGS sequence"/>
</dbReference>
<evidence type="ECO:0000313" key="1">
    <source>
        <dbReference type="EMBL" id="MFC0348239.1"/>
    </source>
</evidence>
<evidence type="ECO:0008006" key="3">
    <source>
        <dbReference type="Google" id="ProtNLM"/>
    </source>
</evidence>
<reference evidence="1 2" key="1">
    <citation type="submission" date="2024-09" db="EMBL/GenBank/DDBJ databases">
        <authorList>
            <person name="Sun Q."/>
            <person name="Mori K."/>
        </authorList>
    </citation>
    <scope>NUCLEOTIDE SEQUENCE [LARGE SCALE GENOMIC DNA]</scope>
    <source>
        <strain evidence="1 2">CCM 8677</strain>
    </source>
</reference>
<evidence type="ECO:0000313" key="2">
    <source>
        <dbReference type="Proteomes" id="UP001589844"/>
    </source>
</evidence>
<accession>A0ABV6IBI2</accession>
<dbReference type="RefSeq" id="WP_390209266.1">
    <property type="nucleotide sequence ID" value="NZ_JBHLXJ010000002.1"/>
</dbReference>
<dbReference type="Gene3D" id="3.40.190.10">
    <property type="entry name" value="Periplasmic binding protein-like II"/>
    <property type="match status" value="2"/>
</dbReference>
<gene>
    <name evidence="1" type="ORF">ACFFJH_00305</name>
</gene>
<comment type="caution">
    <text evidence="1">The sequence shown here is derived from an EMBL/GenBank/DDBJ whole genome shotgun (WGS) entry which is preliminary data.</text>
</comment>
<sequence length="239" mass="27065">MPLSAKAELTTEPVLLVAWNVRPPFQYIENGMEKGERLERVKQIFTLTKIPFTLVQEPPKRIWNQYAAGVKNYCSFDWYRLPEREALVQFSIPLEKNTAYSVLSNTQSYAKVAAHSNLKSLLSDTSLTFGMVDSASYGPELEAMIRESKNKQERHSVLPMIMARMIGANRASFMLIEKAGWDFLKDSDSYFRQTRIVEMGGIPKGLESYIVCSKDVSAEKIAKINDAIRQLAKPVSTSK</sequence>
<proteinExistence type="predicted"/>
<keyword evidence="2" id="KW-1185">Reference proteome</keyword>
<dbReference type="SUPFAM" id="SSF53850">
    <property type="entry name" value="Periplasmic binding protein-like II"/>
    <property type="match status" value="1"/>
</dbReference>
<name>A0ABV6IBI2_9BURK</name>
<dbReference type="EMBL" id="JBHLXJ010000002">
    <property type="protein sequence ID" value="MFC0348239.1"/>
    <property type="molecule type" value="Genomic_DNA"/>
</dbReference>
<protein>
    <recommendedName>
        <fullName evidence="3">Solute-binding protein family 3/N-terminal domain-containing protein</fullName>
    </recommendedName>
</protein>